<evidence type="ECO:0000256" key="13">
    <source>
        <dbReference type="ARBA" id="ARBA00034808"/>
    </source>
</evidence>
<dbReference type="SMART" id="SM00490">
    <property type="entry name" value="HELICc"/>
    <property type="match status" value="1"/>
</dbReference>
<keyword evidence="4 15" id="KW-0227">DNA damage</keyword>
<dbReference type="InterPro" id="IPR014001">
    <property type="entry name" value="Helicase_ATP-bd"/>
</dbReference>
<keyword evidence="9 15" id="KW-0233">DNA recombination</keyword>
<dbReference type="RefSeq" id="WP_088552946.1">
    <property type="nucleotide sequence ID" value="NZ_BDGJ01000017.1"/>
</dbReference>
<dbReference type="EC" id="5.6.2.4" evidence="13 15"/>
<dbReference type="OrthoDB" id="9804325at2"/>
<dbReference type="GO" id="GO:0005524">
    <property type="term" value="F:ATP binding"/>
    <property type="evidence" value="ECO:0007669"/>
    <property type="project" value="UniProtKB-KW"/>
</dbReference>
<evidence type="ECO:0000256" key="6">
    <source>
        <dbReference type="ARBA" id="ARBA00022806"/>
    </source>
</evidence>
<dbReference type="PROSITE" id="PS51192">
    <property type="entry name" value="HELICASE_ATP_BIND_1"/>
    <property type="match status" value="1"/>
</dbReference>
<dbReference type="PROSITE" id="PS51194">
    <property type="entry name" value="HELICASE_CTER"/>
    <property type="match status" value="1"/>
</dbReference>
<evidence type="ECO:0000313" key="18">
    <source>
        <dbReference type="EMBL" id="GAW91409.1"/>
    </source>
</evidence>
<dbReference type="SUPFAM" id="SSF52540">
    <property type="entry name" value="P-loop containing nucleoside triphosphate hydrolases"/>
    <property type="match status" value="2"/>
</dbReference>
<dbReference type="Gene3D" id="2.40.50.140">
    <property type="entry name" value="Nucleic acid-binding proteins"/>
    <property type="match status" value="1"/>
</dbReference>
<keyword evidence="6 15" id="KW-0347">Helicase</keyword>
<protein>
    <recommendedName>
        <fullName evidence="2 15">ATP-dependent DNA helicase RecG</fullName>
        <ecNumber evidence="13 15">5.6.2.4</ecNumber>
    </recommendedName>
</protein>
<dbReference type="Pfam" id="PF00271">
    <property type="entry name" value="Helicase_C"/>
    <property type="match status" value="1"/>
</dbReference>
<evidence type="ECO:0000256" key="7">
    <source>
        <dbReference type="ARBA" id="ARBA00022840"/>
    </source>
</evidence>
<dbReference type="InterPro" id="IPR004609">
    <property type="entry name" value="ATP-dep_DNA_helicase_RecG"/>
</dbReference>
<sequence>MEREPKGSQERVTDPFRFPVQYMKTVGPRRAALLKKLGIETVGDLLYHFPRRYEDRRIFKRLADVTTGETLTLKVRVIGLEELNPRPRLTITKAKVTDGTAIAYAVWFNQPYVKKEITRGLPLLVNGKIERKFGVTEIMVYEYELLEGRDTLHTGRIVPVYPASEKITQRFLRNLMYQALKEWAGRLPELLPDSLIRKLNYPVLEKALWQMHFPEDLDQQQLARERIAFEELLMLQLGLVLRKRAKVNDKRGIRHISQKELIGPFVRTLPYELTGAQKRVIREVLRDMESPKPMSRLVQGDVGSGKTTVAAVALLKAVECGYQGTLMAPTEILAEQHFLNLRKLLAPMGIRVGLLTGKMSKKEKDALLEAIATGETQIVIGTHALIQEEVTFRALTVVVIDEQHRFGVRQRAALQQKGYNPDVLVMTATPIPRTLAMTLYGDLDTSVIDELPPGRKPVITRYVPEKKRPKVYQFIEKQIRQGRQAYVVCPLIEESEVIEGEAVEEMTGKLQQIFKHYRVGMLHGRLPTEERERVIEAFRQGDIQILVTTTVVEVGVDVPNASVMVIEGTERFGLAQLHQLRGRIGRGRHQSYCLLMGNPQTPEARARISIMIRSTDGFAIAEEDLKLRGPGEFFGTRQHGIPDFKAADLLRDASILVRAREEAELLLKSDPELSEPAWQPLYRAVISKFSDLKI</sequence>
<dbReference type="EMBL" id="BDGJ01000017">
    <property type="protein sequence ID" value="GAW91409.1"/>
    <property type="molecule type" value="Genomic_DNA"/>
</dbReference>
<evidence type="ECO:0000259" key="17">
    <source>
        <dbReference type="PROSITE" id="PS51194"/>
    </source>
</evidence>
<gene>
    <name evidence="18" type="ORF">KKC1_05710</name>
</gene>
<dbReference type="Pfam" id="PF17191">
    <property type="entry name" value="RecG_wedge"/>
    <property type="match status" value="1"/>
</dbReference>
<evidence type="ECO:0000256" key="8">
    <source>
        <dbReference type="ARBA" id="ARBA00023125"/>
    </source>
</evidence>
<dbReference type="GO" id="GO:0006310">
    <property type="term" value="P:DNA recombination"/>
    <property type="evidence" value="ECO:0007669"/>
    <property type="project" value="UniProtKB-UniRule"/>
</dbReference>
<dbReference type="PANTHER" id="PTHR47964:SF1">
    <property type="entry name" value="ATP-DEPENDENT DNA HELICASE HOMOLOG RECG, CHLOROPLASTIC"/>
    <property type="match status" value="1"/>
</dbReference>
<keyword evidence="11" id="KW-0413">Isomerase</keyword>
<dbReference type="PANTHER" id="PTHR47964">
    <property type="entry name" value="ATP-DEPENDENT DNA HELICASE HOMOLOG RECG, CHLOROPLASTIC"/>
    <property type="match status" value="1"/>
</dbReference>
<comment type="function">
    <text evidence="15">Plays a critical role in recombination and DNA repair. Helps process Holliday junction intermediates to mature products by catalyzing branch migration. Has replication fork regression activity, unwinds stalled or blocked replication forks to make a HJ that can be resolved. Has a DNA unwinding activity characteristic of a DNA helicase with 3'-5' polarity.</text>
</comment>
<dbReference type="InterPro" id="IPR011545">
    <property type="entry name" value="DEAD/DEAH_box_helicase_dom"/>
</dbReference>
<dbReference type="SUPFAM" id="SSF50249">
    <property type="entry name" value="Nucleic acid-binding proteins"/>
    <property type="match status" value="1"/>
</dbReference>
<evidence type="ECO:0000256" key="15">
    <source>
        <dbReference type="RuleBase" id="RU363016"/>
    </source>
</evidence>
<dbReference type="AlphaFoldDB" id="A0A1Z5HPF6"/>
<evidence type="ECO:0000313" key="19">
    <source>
        <dbReference type="Proteomes" id="UP000197032"/>
    </source>
</evidence>
<name>A0A1Z5HPF6_9FIRM</name>
<comment type="catalytic activity">
    <reaction evidence="14 15">
        <text>ATP + H2O = ADP + phosphate + H(+)</text>
        <dbReference type="Rhea" id="RHEA:13065"/>
        <dbReference type="ChEBI" id="CHEBI:15377"/>
        <dbReference type="ChEBI" id="CHEBI:15378"/>
        <dbReference type="ChEBI" id="CHEBI:30616"/>
        <dbReference type="ChEBI" id="CHEBI:43474"/>
        <dbReference type="ChEBI" id="CHEBI:456216"/>
        <dbReference type="EC" id="5.6.2.4"/>
    </reaction>
</comment>
<dbReference type="SMART" id="SM00487">
    <property type="entry name" value="DEXDc"/>
    <property type="match status" value="1"/>
</dbReference>
<evidence type="ECO:0000256" key="14">
    <source>
        <dbReference type="ARBA" id="ARBA00048988"/>
    </source>
</evidence>
<dbReference type="Gene3D" id="3.40.50.300">
    <property type="entry name" value="P-loop containing nucleotide triphosphate hydrolases"/>
    <property type="match status" value="2"/>
</dbReference>
<keyword evidence="10 15" id="KW-0234">DNA repair</keyword>
<keyword evidence="3 15" id="KW-0547">Nucleotide-binding</keyword>
<dbReference type="InterPro" id="IPR033454">
    <property type="entry name" value="RecG_wedge"/>
</dbReference>
<dbReference type="Proteomes" id="UP000197032">
    <property type="component" value="Unassembled WGS sequence"/>
</dbReference>
<evidence type="ECO:0000259" key="16">
    <source>
        <dbReference type="PROSITE" id="PS51192"/>
    </source>
</evidence>
<comment type="catalytic activity">
    <reaction evidence="12 15">
        <text>Couples ATP hydrolysis with the unwinding of duplex DNA by translocating in the 3'-5' direction.</text>
        <dbReference type="EC" id="5.6.2.4"/>
    </reaction>
</comment>
<dbReference type="Pfam" id="PF00270">
    <property type="entry name" value="DEAD"/>
    <property type="match status" value="1"/>
</dbReference>
<evidence type="ECO:0000256" key="3">
    <source>
        <dbReference type="ARBA" id="ARBA00022741"/>
    </source>
</evidence>
<evidence type="ECO:0000256" key="12">
    <source>
        <dbReference type="ARBA" id="ARBA00034617"/>
    </source>
</evidence>
<evidence type="ECO:0000256" key="2">
    <source>
        <dbReference type="ARBA" id="ARBA00017846"/>
    </source>
</evidence>
<evidence type="ECO:0000256" key="1">
    <source>
        <dbReference type="ARBA" id="ARBA00007504"/>
    </source>
</evidence>
<dbReference type="NCBIfam" id="TIGR00643">
    <property type="entry name" value="recG"/>
    <property type="match status" value="1"/>
</dbReference>
<dbReference type="GO" id="GO:0006281">
    <property type="term" value="P:DNA repair"/>
    <property type="evidence" value="ECO:0007669"/>
    <property type="project" value="UniProtKB-UniRule"/>
</dbReference>
<comment type="caution">
    <text evidence="18">The sequence shown here is derived from an EMBL/GenBank/DDBJ whole genome shotgun (WGS) entry which is preliminary data.</text>
</comment>
<proteinExistence type="inferred from homology"/>
<accession>A0A1Z5HPF6</accession>
<reference evidence="19" key="1">
    <citation type="journal article" date="2017" name="Appl. Environ. Microbiol.">
        <title>Genomic analysis of Calderihabitans maritimus KKC1, a thermophilic hydrogenogenic carboxydotrophic bacterium isolated from marine sediment.</title>
        <authorList>
            <person name="Omae K."/>
            <person name="Yoneda Y."/>
            <person name="Fukuyama Y."/>
            <person name="Yoshida T."/>
            <person name="Sako Y."/>
        </authorList>
    </citation>
    <scope>NUCLEOTIDE SEQUENCE [LARGE SCALE GENOMIC DNA]</scope>
    <source>
        <strain evidence="19">KKC1</strain>
    </source>
</reference>
<dbReference type="CDD" id="cd17992">
    <property type="entry name" value="DEXHc_RecG"/>
    <property type="match status" value="1"/>
</dbReference>
<feature type="domain" description="Helicase C-terminal" evidence="17">
    <location>
        <begin position="470"/>
        <end position="626"/>
    </location>
</feature>
<dbReference type="InterPro" id="IPR047112">
    <property type="entry name" value="RecG/Mfd"/>
</dbReference>
<evidence type="ECO:0000256" key="5">
    <source>
        <dbReference type="ARBA" id="ARBA00022801"/>
    </source>
</evidence>
<keyword evidence="19" id="KW-1185">Reference proteome</keyword>
<keyword evidence="8" id="KW-0238">DNA-binding</keyword>
<dbReference type="InterPro" id="IPR012340">
    <property type="entry name" value="NA-bd_OB-fold"/>
</dbReference>
<evidence type="ECO:0000256" key="10">
    <source>
        <dbReference type="ARBA" id="ARBA00023204"/>
    </source>
</evidence>
<evidence type="ECO:0000256" key="9">
    <source>
        <dbReference type="ARBA" id="ARBA00023172"/>
    </source>
</evidence>
<evidence type="ECO:0000256" key="11">
    <source>
        <dbReference type="ARBA" id="ARBA00023235"/>
    </source>
</evidence>
<evidence type="ECO:0000256" key="4">
    <source>
        <dbReference type="ARBA" id="ARBA00022763"/>
    </source>
</evidence>
<dbReference type="GO" id="GO:0003677">
    <property type="term" value="F:DNA binding"/>
    <property type="evidence" value="ECO:0007669"/>
    <property type="project" value="UniProtKB-KW"/>
</dbReference>
<dbReference type="GO" id="GO:0043138">
    <property type="term" value="F:3'-5' DNA helicase activity"/>
    <property type="evidence" value="ECO:0007669"/>
    <property type="project" value="UniProtKB-EC"/>
</dbReference>
<dbReference type="InterPro" id="IPR045562">
    <property type="entry name" value="RecG_dom3_C"/>
</dbReference>
<dbReference type="Pfam" id="PF19833">
    <property type="entry name" value="RecG_dom3_C"/>
    <property type="match status" value="1"/>
</dbReference>
<comment type="similarity">
    <text evidence="1 15">Belongs to the helicase family. RecG subfamily.</text>
</comment>
<dbReference type="CDD" id="cd04488">
    <property type="entry name" value="RecG_wedge_OBF"/>
    <property type="match status" value="1"/>
</dbReference>
<keyword evidence="7 15" id="KW-0067">ATP-binding</keyword>
<dbReference type="NCBIfam" id="NF008168">
    <property type="entry name" value="PRK10917.2-2"/>
    <property type="match status" value="1"/>
</dbReference>
<feature type="domain" description="Helicase ATP-binding" evidence="16">
    <location>
        <begin position="287"/>
        <end position="448"/>
    </location>
</feature>
<organism evidence="18 19">
    <name type="scientific">Calderihabitans maritimus</name>
    <dbReference type="NCBI Taxonomy" id="1246530"/>
    <lineage>
        <taxon>Bacteria</taxon>
        <taxon>Bacillati</taxon>
        <taxon>Bacillota</taxon>
        <taxon>Clostridia</taxon>
        <taxon>Neomoorellales</taxon>
        <taxon>Calderihabitantaceae</taxon>
        <taxon>Calderihabitans</taxon>
    </lineage>
</organism>
<dbReference type="InterPro" id="IPR027417">
    <property type="entry name" value="P-loop_NTPase"/>
</dbReference>
<keyword evidence="5 15" id="KW-0378">Hydrolase</keyword>
<dbReference type="NCBIfam" id="NF008165">
    <property type="entry name" value="PRK10917.1-3"/>
    <property type="match status" value="1"/>
</dbReference>
<dbReference type="GO" id="GO:0016887">
    <property type="term" value="F:ATP hydrolysis activity"/>
    <property type="evidence" value="ECO:0007669"/>
    <property type="project" value="RHEA"/>
</dbReference>
<dbReference type="InterPro" id="IPR001650">
    <property type="entry name" value="Helicase_C-like"/>
</dbReference>